<dbReference type="Pfam" id="PF00781">
    <property type="entry name" value="DAGK_cat"/>
    <property type="match status" value="1"/>
</dbReference>
<dbReference type="Gene3D" id="3.40.50.10330">
    <property type="entry name" value="Probable inorganic polyphosphate/atp-NAD kinase, domain 1"/>
    <property type="match status" value="1"/>
</dbReference>
<organism evidence="2 3">
    <name type="scientific">Candidatus Doudnabacteria bacterium RIFCSPHIGHO2_01_FULL_41_86</name>
    <dbReference type="NCBI Taxonomy" id="1817821"/>
    <lineage>
        <taxon>Bacteria</taxon>
        <taxon>Candidatus Doudnaibacteriota</taxon>
    </lineage>
</organism>
<feature type="domain" description="DAGKc" evidence="1">
    <location>
        <begin position="30"/>
        <end position="125"/>
    </location>
</feature>
<proteinExistence type="predicted"/>
<dbReference type="EMBL" id="MFEH01000003">
    <property type="protein sequence ID" value="OGE73970.1"/>
    <property type="molecule type" value="Genomic_DNA"/>
</dbReference>
<dbReference type="SUPFAM" id="SSF111331">
    <property type="entry name" value="NAD kinase/diacylglycerol kinase-like"/>
    <property type="match status" value="1"/>
</dbReference>
<dbReference type="STRING" id="1817821.A2717_00335"/>
<reference evidence="2 3" key="1">
    <citation type="journal article" date="2016" name="Nat. Commun.">
        <title>Thousands of microbial genomes shed light on interconnected biogeochemical processes in an aquifer system.</title>
        <authorList>
            <person name="Anantharaman K."/>
            <person name="Brown C.T."/>
            <person name="Hug L.A."/>
            <person name="Sharon I."/>
            <person name="Castelle C.J."/>
            <person name="Probst A.J."/>
            <person name="Thomas B.C."/>
            <person name="Singh A."/>
            <person name="Wilkins M.J."/>
            <person name="Karaoz U."/>
            <person name="Brodie E.L."/>
            <person name="Williams K.H."/>
            <person name="Hubbard S.S."/>
            <person name="Banfield J.F."/>
        </authorList>
    </citation>
    <scope>NUCLEOTIDE SEQUENCE [LARGE SCALE GENOMIC DNA]</scope>
</reference>
<evidence type="ECO:0000313" key="3">
    <source>
        <dbReference type="Proteomes" id="UP000177610"/>
    </source>
</evidence>
<dbReference type="AlphaFoldDB" id="A0A1F5N962"/>
<sequence>MYYYIVDPEQLTQKEFERVQSILYSSLSEFRISGEVVRATGVRTIPQLVENAFAHEAKTIVAVGSEATLHEVINAVGRRDMVIGFIPLVDSEIAKILGIKDIPQAAQTIAFRRVESIDLAMVNEYLFLTQIALGDAETLSEISFRADDRFQARQNFTLGAIINMRYNESYSKIGDPTDGVLDVLLMPSISKVTAFLKRRILKAKYYEQIALTSVLHVMKMELVLPEGLPLTLNGKIVAKTPATIELLPKALKMIVGKERKF</sequence>
<dbReference type="PROSITE" id="PS50146">
    <property type="entry name" value="DAGK"/>
    <property type="match status" value="1"/>
</dbReference>
<evidence type="ECO:0000259" key="1">
    <source>
        <dbReference type="PROSITE" id="PS50146"/>
    </source>
</evidence>
<comment type="caution">
    <text evidence="2">The sequence shown here is derived from an EMBL/GenBank/DDBJ whole genome shotgun (WGS) entry which is preliminary data.</text>
</comment>
<dbReference type="Gene3D" id="2.60.200.40">
    <property type="match status" value="1"/>
</dbReference>
<name>A0A1F5N962_9BACT</name>
<dbReference type="InterPro" id="IPR017438">
    <property type="entry name" value="ATP-NAD_kinase_N"/>
</dbReference>
<dbReference type="InterPro" id="IPR016064">
    <property type="entry name" value="NAD/diacylglycerol_kinase_sf"/>
</dbReference>
<dbReference type="Proteomes" id="UP000177610">
    <property type="component" value="Unassembled WGS sequence"/>
</dbReference>
<gene>
    <name evidence="2" type="ORF">A2717_00335</name>
</gene>
<protein>
    <recommendedName>
        <fullName evidence="1">DAGKc domain-containing protein</fullName>
    </recommendedName>
</protein>
<evidence type="ECO:0000313" key="2">
    <source>
        <dbReference type="EMBL" id="OGE73970.1"/>
    </source>
</evidence>
<accession>A0A1F5N962</accession>
<dbReference type="InterPro" id="IPR001206">
    <property type="entry name" value="Diacylglycerol_kinase_cat_dom"/>
</dbReference>
<dbReference type="GO" id="GO:0016301">
    <property type="term" value="F:kinase activity"/>
    <property type="evidence" value="ECO:0007669"/>
    <property type="project" value="InterPro"/>
</dbReference>